<gene>
    <name evidence="1" type="ORF">EAH68_12895</name>
</gene>
<dbReference type="EMBL" id="RXHJ01000019">
    <property type="protein sequence ID" value="RSZ61553.1"/>
    <property type="molecule type" value="Genomic_DNA"/>
</dbReference>
<dbReference type="RefSeq" id="WP_126121750.1">
    <property type="nucleotide sequence ID" value="NZ_RXHJ01000019.1"/>
</dbReference>
<dbReference type="Proteomes" id="UP000274907">
    <property type="component" value="Unassembled WGS sequence"/>
</dbReference>
<evidence type="ECO:0000313" key="1">
    <source>
        <dbReference type="EMBL" id="RSZ61553.1"/>
    </source>
</evidence>
<keyword evidence="2" id="KW-1185">Reference proteome</keyword>
<proteinExistence type="predicted"/>
<comment type="caution">
    <text evidence="1">The sequence shown here is derived from an EMBL/GenBank/DDBJ whole genome shotgun (WGS) entry which is preliminary data.</text>
</comment>
<organism evidence="1 2">
    <name type="scientific">Corynebacterium hylobatis</name>
    <dbReference type="NCBI Taxonomy" id="1859290"/>
    <lineage>
        <taxon>Bacteria</taxon>
        <taxon>Bacillati</taxon>
        <taxon>Actinomycetota</taxon>
        <taxon>Actinomycetes</taxon>
        <taxon>Mycobacteriales</taxon>
        <taxon>Corynebacteriaceae</taxon>
        <taxon>Corynebacterium</taxon>
    </lineage>
</organism>
<reference evidence="1 2" key="1">
    <citation type="submission" date="2018-12" db="EMBL/GenBank/DDBJ databases">
        <title>YIM 101343 draft genome.</title>
        <authorList>
            <person name="Chen X."/>
        </authorList>
    </citation>
    <scope>NUCLEOTIDE SEQUENCE [LARGE SCALE GENOMIC DNA]</scope>
    <source>
        <strain evidence="1 2">YIM 101343</strain>
    </source>
</reference>
<name>A0A3R9ZHN3_9CORY</name>
<accession>A0A3R9ZHN3</accession>
<sequence>MIFLDDSLGNWIVANDRRELLDALLARLPHQPDNEALTYIAAGCLGCIPTDIIIEDDTQK</sequence>
<protein>
    <submittedName>
        <fullName evidence="1">Uncharacterized protein</fullName>
    </submittedName>
</protein>
<evidence type="ECO:0000313" key="2">
    <source>
        <dbReference type="Proteomes" id="UP000274907"/>
    </source>
</evidence>
<dbReference type="AlphaFoldDB" id="A0A3R9ZHN3"/>